<reference evidence="1" key="1">
    <citation type="submission" date="2022-07" db="EMBL/GenBank/DDBJ databases">
        <title>Faecal culturing of patients with breast cancer.</title>
        <authorList>
            <person name="Teng N.M.Y."/>
            <person name="Kiu R."/>
            <person name="Evans R."/>
            <person name="Baker D.J."/>
            <person name="Zenner C."/>
            <person name="Robinson S.D."/>
            <person name="Hall L.J."/>
        </authorList>
    </citation>
    <scope>NUCLEOTIDE SEQUENCE</scope>
    <source>
        <strain evidence="1">LH1062</strain>
    </source>
</reference>
<dbReference type="EMBL" id="CP101620">
    <property type="protein sequence ID" value="UTY38875.1"/>
    <property type="molecule type" value="Genomic_DNA"/>
</dbReference>
<dbReference type="Gene3D" id="3.10.129.130">
    <property type="match status" value="1"/>
</dbReference>
<name>A0ABY5I1R3_9FIRM</name>
<organism evidence="1 2">
    <name type="scientific">Allocoprobacillus halotolerans</name>
    <dbReference type="NCBI Taxonomy" id="2944914"/>
    <lineage>
        <taxon>Bacteria</taxon>
        <taxon>Bacillati</taxon>
        <taxon>Bacillota</taxon>
        <taxon>Erysipelotrichia</taxon>
        <taxon>Erysipelotrichales</taxon>
        <taxon>Erysipelotrichaceae</taxon>
        <taxon>Allocoprobacillus</taxon>
    </lineage>
</organism>
<dbReference type="Pfam" id="PF13958">
    <property type="entry name" value="ToxN_toxin"/>
    <property type="match status" value="1"/>
</dbReference>
<proteinExistence type="predicted"/>
<dbReference type="Proteomes" id="UP001060112">
    <property type="component" value="Chromosome"/>
</dbReference>
<dbReference type="RefSeq" id="WP_290139567.1">
    <property type="nucleotide sequence ID" value="NZ_CP101620.1"/>
</dbReference>
<sequence length="79" mass="9114">MSYNLGTKKLRRFVGVLFEINSCKYFAPLSSPKAKHMLMKNQIDFYKIDRGKLGAINLNNMIPVIDGEYKYANIHIDDT</sequence>
<evidence type="ECO:0000313" key="2">
    <source>
        <dbReference type="Proteomes" id="UP001060112"/>
    </source>
</evidence>
<accession>A0ABY5I1R3</accession>
<keyword evidence="2" id="KW-1185">Reference proteome</keyword>
<gene>
    <name evidence="1" type="ORF">NMU03_14970</name>
</gene>
<dbReference type="InterPro" id="IPR053735">
    <property type="entry name" value="Type_III_TA_endoRNase"/>
</dbReference>
<dbReference type="InterPro" id="IPR025911">
    <property type="entry name" value="ToxN/AbiQ_toxin"/>
</dbReference>
<protein>
    <submittedName>
        <fullName evidence="1">Type III toxin-antitoxin system ToxN/AbiQ family toxin</fullName>
    </submittedName>
</protein>
<evidence type="ECO:0000313" key="1">
    <source>
        <dbReference type="EMBL" id="UTY38875.1"/>
    </source>
</evidence>